<keyword evidence="1" id="KW-1133">Transmembrane helix</keyword>
<feature type="transmembrane region" description="Helical" evidence="1">
    <location>
        <begin position="244"/>
        <end position="261"/>
    </location>
</feature>
<proteinExistence type="predicted"/>
<dbReference type="VEuPathDB" id="FungiDB:SPPG_08488"/>
<sequence length="310" mass="34568">MSILPSPYDEIRVTLAAIALVIQVCNLGYSSQRLVRRVTSFTLGLFSQQMFMLGFTIVNMIASRTLLADGEAHDKLNISGNVCYNFACLVHVLLLVKRFGLCGTRWDKPVWNRVMFLGTIVIFIATAGTGMGFAFYRLHRILQSYLPGMETLYRRVNTLLYAGFTLYLLVMDTILSSIMYIRLQKLRIEPSPSHHVKSSNLHVRTVYTMIVMVIMSWIGMTLVVVSSLHPSLDEKPLGLVMNQLAYVFASFHMTFACLYLVSIEQVLKGYGLPALPDANPSGMPMDGKSGTTATRLVAVKDTRIGTASYV</sequence>
<dbReference type="InParanoid" id="A0A0L0H5D1"/>
<keyword evidence="3" id="KW-1185">Reference proteome</keyword>
<evidence type="ECO:0000256" key="1">
    <source>
        <dbReference type="SAM" id="Phobius"/>
    </source>
</evidence>
<dbReference type="GeneID" id="27691649"/>
<dbReference type="EMBL" id="KQ257471">
    <property type="protein sequence ID" value="KNC96101.1"/>
    <property type="molecule type" value="Genomic_DNA"/>
</dbReference>
<keyword evidence="1" id="KW-0812">Transmembrane</keyword>
<dbReference type="AlphaFoldDB" id="A0A0L0H5D1"/>
<organism evidence="2 3">
    <name type="scientific">Spizellomyces punctatus (strain DAOM BR117)</name>
    <dbReference type="NCBI Taxonomy" id="645134"/>
    <lineage>
        <taxon>Eukaryota</taxon>
        <taxon>Fungi</taxon>
        <taxon>Fungi incertae sedis</taxon>
        <taxon>Chytridiomycota</taxon>
        <taxon>Chytridiomycota incertae sedis</taxon>
        <taxon>Chytridiomycetes</taxon>
        <taxon>Spizellomycetales</taxon>
        <taxon>Spizellomycetaceae</taxon>
        <taxon>Spizellomyces</taxon>
    </lineage>
</organism>
<accession>A0A0L0H5D1</accession>
<feature type="transmembrane region" description="Helical" evidence="1">
    <location>
        <begin position="82"/>
        <end position="102"/>
    </location>
</feature>
<dbReference type="Proteomes" id="UP000053201">
    <property type="component" value="Unassembled WGS sequence"/>
</dbReference>
<reference evidence="2 3" key="1">
    <citation type="submission" date="2009-08" db="EMBL/GenBank/DDBJ databases">
        <title>The Genome Sequence of Spizellomyces punctatus strain DAOM BR117.</title>
        <authorList>
            <consortium name="The Broad Institute Genome Sequencing Platform"/>
            <person name="Russ C."/>
            <person name="Cuomo C."/>
            <person name="Shea T."/>
            <person name="Young S.K."/>
            <person name="Zeng Q."/>
            <person name="Koehrsen M."/>
            <person name="Haas B."/>
            <person name="Borodovsky M."/>
            <person name="Guigo R."/>
            <person name="Alvarado L."/>
            <person name="Berlin A."/>
            <person name="Bochicchio J."/>
            <person name="Borenstein D."/>
            <person name="Chapman S."/>
            <person name="Chen Z."/>
            <person name="Engels R."/>
            <person name="Freedman E."/>
            <person name="Gellesch M."/>
            <person name="Goldberg J."/>
            <person name="Griggs A."/>
            <person name="Gujja S."/>
            <person name="Heiman D."/>
            <person name="Hepburn T."/>
            <person name="Howarth C."/>
            <person name="Jen D."/>
            <person name="Larson L."/>
            <person name="Lewis B."/>
            <person name="Mehta T."/>
            <person name="Park D."/>
            <person name="Pearson M."/>
            <person name="Roberts A."/>
            <person name="Saif S."/>
            <person name="Shenoy N."/>
            <person name="Sisk P."/>
            <person name="Stolte C."/>
            <person name="Sykes S."/>
            <person name="Thomson T."/>
            <person name="Walk T."/>
            <person name="White J."/>
            <person name="Yandava C."/>
            <person name="Burger G."/>
            <person name="Gray M.W."/>
            <person name="Holland P.W.H."/>
            <person name="King N."/>
            <person name="Lang F.B.F."/>
            <person name="Roger A.J."/>
            <person name="Ruiz-Trillo I."/>
            <person name="Lander E."/>
            <person name="Nusbaum C."/>
        </authorList>
    </citation>
    <scope>NUCLEOTIDE SEQUENCE [LARGE SCALE GENOMIC DNA]</scope>
    <source>
        <strain evidence="2 3">DAOM BR117</strain>
    </source>
</reference>
<feature type="transmembrane region" description="Helical" evidence="1">
    <location>
        <begin position="114"/>
        <end position="138"/>
    </location>
</feature>
<feature type="transmembrane region" description="Helical" evidence="1">
    <location>
        <begin position="158"/>
        <end position="181"/>
    </location>
</feature>
<dbReference type="RefSeq" id="XP_016604141.1">
    <property type="nucleotide sequence ID" value="XM_016756641.1"/>
</dbReference>
<feature type="transmembrane region" description="Helical" evidence="1">
    <location>
        <begin position="201"/>
        <end position="224"/>
    </location>
</feature>
<name>A0A0L0H5D1_SPIPD</name>
<keyword evidence="1" id="KW-0472">Membrane</keyword>
<feature type="transmembrane region" description="Helical" evidence="1">
    <location>
        <begin position="41"/>
        <end position="62"/>
    </location>
</feature>
<evidence type="ECO:0000313" key="3">
    <source>
        <dbReference type="Proteomes" id="UP000053201"/>
    </source>
</evidence>
<feature type="transmembrane region" description="Helical" evidence="1">
    <location>
        <begin position="12"/>
        <end position="29"/>
    </location>
</feature>
<evidence type="ECO:0000313" key="2">
    <source>
        <dbReference type="EMBL" id="KNC96101.1"/>
    </source>
</evidence>
<gene>
    <name evidence="2" type="ORF">SPPG_08488</name>
</gene>
<evidence type="ECO:0008006" key="4">
    <source>
        <dbReference type="Google" id="ProtNLM"/>
    </source>
</evidence>
<dbReference type="OrthoDB" id="2136065at2759"/>
<protein>
    <recommendedName>
        <fullName evidence="4">G-protein coupled receptors family 3 profile domain-containing protein</fullName>
    </recommendedName>
</protein>